<evidence type="ECO:0000313" key="2">
    <source>
        <dbReference type="EMBL" id="ELY40252.1"/>
    </source>
</evidence>
<protein>
    <submittedName>
        <fullName evidence="2">Uncharacterized protein</fullName>
    </submittedName>
</protein>
<feature type="compositionally biased region" description="Basic and acidic residues" evidence="1">
    <location>
        <begin position="169"/>
        <end position="182"/>
    </location>
</feature>
<name>L9VTD5_9EURY</name>
<feature type="region of interest" description="Disordered" evidence="1">
    <location>
        <begin position="169"/>
        <end position="201"/>
    </location>
</feature>
<organism evidence="2 3">
    <name type="scientific">Natronorubrum tibetense GA33</name>
    <dbReference type="NCBI Taxonomy" id="1114856"/>
    <lineage>
        <taxon>Archaea</taxon>
        <taxon>Methanobacteriati</taxon>
        <taxon>Methanobacteriota</taxon>
        <taxon>Stenosarchaea group</taxon>
        <taxon>Halobacteria</taxon>
        <taxon>Halobacteriales</taxon>
        <taxon>Natrialbaceae</taxon>
        <taxon>Natronorubrum</taxon>
    </lineage>
</organism>
<gene>
    <name evidence="2" type="ORF">C496_11777</name>
</gene>
<dbReference type="AlphaFoldDB" id="L9VTD5"/>
<dbReference type="Proteomes" id="UP000011599">
    <property type="component" value="Unassembled WGS sequence"/>
</dbReference>
<comment type="caution">
    <text evidence="2">The sequence shown here is derived from an EMBL/GenBank/DDBJ whole genome shotgun (WGS) entry which is preliminary data.</text>
</comment>
<dbReference type="Pfam" id="PF20575">
    <property type="entry name" value="HTH_63"/>
    <property type="match status" value="1"/>
</dbReference>
<keyword evidence="3" id="KW-1185">Reference proteome</keyword>
<proteinExistence type="predicted"/>
<dbReference type="OrthoDB" id="204263at2157"/>
<accession>L9VTD5</accession>
<evidence type="ECO:0000256" key="1">
    <source>
        <dbReference type="SAM" id="MobiDB-lite"/>
    </source>
</evidence>
<dbReference type="eggNOG" id="arCOG07982">
    <property type="taxonomic scope" value="Archaea"/>
</dbReference>
<dbReference type="PATRIC" id="fig|1114856.3.peg.2453"/>
<sequence length="201" mass="22860">MYVSDDSKHNVSNHTPTPTTVELWIRSFTPTSAGPTQKRALERLEELESSDPIESVEVGVWGKEIEQTDHAFRIPQLQRIETRLEAFERWAASTGRQLDPFFRNAHIESTITGNSHDVWRLPTVALAEFDEDGELLHVAPCQAGERTIDVFDRFEALLERTDRNLTVDGDRRRDEVTTDRPSGHTVSYGRGRIEPFSPSSD</sequence>
<evidence type="ECO:0000313" key="3">
    <source>
        <dbReference type="Proteomes" id="UP000011599"/>
    </source>
</evidence>
<dbReference type="InterPro" id="IPR046783">
    <property type="entry name" value="HTH_63"/>
</dbReference>
<reference evidence="2 3" key="1">
    <citation type="journal article" date="2014" name="PLoS Genet.">
        <title>Phylogenetically driven sequencing of extremely halophilic archaea reveals strategies for static and dynamic osmo-response.</title>
        <authorList>
            <person name="Becker E.A."/>
            <person name="Seitzer P.M."/>
            <person name="Tritt A."/>
            <person name="Larsen D."/>
            <person name="Krusor M."/>
            <person name="Yao A.I."/>
            <person name="Wu D."/>
            <person name="Madern D."/>
            <person name="Eisen J.A."/>
            <person name="Darling A.E."/>
            <person name="Facciotti M.T."/>
        </authorList>
    </citation>
    <scope>NUCLEOTIDE SEQUENCE [LARGE SCALE GENOMIC DNA]</scope>
    <source>
        <strain evidence="2 3">GA33</strain>
    </source>
</reference>
<dbReference type="EMBL" id="AOHW01000033">
    <property type="protein sequence ID" value="ELY40252.1"/>
    <property type="molecule type" value="Genomic_DNA"/>
</dbReference>